<dbReference type="EMBL" id="CABVHU010000007">
    <property type="protein sequence ID" value="VVO06296.1"/>
    <property type="molecule type" value="Genomic_DNA"/>
</dbReference>
<evidence type="ECO:0000313" key="2">
    <source>
        <dbReference type="EMBL" id="VVO06296.1"/>
    </source>
</evidence>
<dbReference type="Gene3D" id="1.10.3210.10">
    <property type="entry name" value="Hypothetical protein af1432"/>
    <property type="match status" value="1"/>
</dbReference>
<dbReference type="InterPro" id="IPR003607">
    <property type="entry name" value="HD/PDEase_dom"/>
</dbReference>
<dbReference type="PANTHER" id="PTHR40202:SF1">
    <property type="entry name" value="HD DOMAIN-CONTAINING PROTEIN"/>
    <property type="match status" value="1"/>
</dbReference>
<dbReference type="InterPro" id="IPR017670">
    <property type="entry name" value="Phosphonate_degrad-assoc"/>
</dbReference>
<dbReference type="Pfam" id="PF01966">
    <property type="entry name" value="HD"/>
    <property type="match status" value="1"/>
</dbReference>
<sequence>MIERAEQTLGCKVQVVECRQGVYGSRGRDRFTGGNLMQRNEQVIAEVFALYERFGDSDYIGEPVSQIEHMSQAAERAMAEGYDDEVVLAAFFHDIGHICPAENAENMGGFGVVSHERLGADYLRRAGFSERMARLVEYHVQAKRYLTLKEPGYYERLSEASRRTLEYQGGVMTAEEAEAFEQDPLCEISLRMRQWDEQAKEMSVPVMDLAVLKEKAVRLLSA</sequence>
<dbReference type="InterPro" id="IPR052567">
    <property type="entry name" value="OP_Dioxygenase"/>
</dbReference>
<accession>A0A5E7CNN9</accession>
<dbReference type="PANTHER" id="PTHR40202">
    <property type="match status" value="1"/>
</dbReference>
<dbReference type="CDD" id="cd00077">
    <property type="entry name" value="HDc"/>
    <property type="match status" value="1"/>
</dbReference>
<evidence type="ECO:0000259" key="1">
    <source>
        <dbReference type="Pfam" id="PF01966"/>
    </source>
</evidence>
<dbReference type="SUPFAM" id="SSF109604">
    <property type="entry name" value="HD-domain/PDEase-like"/>
    <property type="match status" value="1"/>
</dbReference>
<gene>
    <name evidence="2" type="ORF">PS833_03065</name>
</gene>
<feature type="domain" description="HD" evidence="1">
    <location>
        <begin position="68"/>
        <end position="144"/>
    </location>
</feature>
<dbReference type="NCBIfam" id="TIGR03276">
    <property type="entry name" value="Phn-HD"/>
    <property type="match status" value="1"/>
</dbReference>
<name>A0A5E7CNN9_PSEFL</name>
<dbReference type="InterPro" id="IPR006674">
    <property type="entry name" value="HD_domain"/>
</dbReference>
<reference evidence="2 3" key="1">
    <citation type="submission" date="2019-09" db="EMBL/GenBank/DDBJ databases">
        <authorList>
            <person name="Chandra G."/>
            <person name="Truman W A."/>
        </authorList>
    </citation>
    <scope>NUCLEOTIDE SEQUENCE [LARGE SCALE GENOMIC DNA]</scope>
    <source>
        <strain evidence="2">PS833</strain>
    </source>
</reference>
<evidence type="ECO:0000313" key="3">
    <source>
        <dbReference type="Proteomes" id="UP000409037"/>
    </source>
</evidence>
<protein>
    <recommendedName>
        <fullName evidence="1">HD domain-containing protein</fullName>
    </recommendedName>
</protein>
<proteinExistence type="predicted"/>
<organism evidence="2 3">
    <name type="scientific">Pseudomonas fluorescens</name>
    <dbReference type="NCBI Taxonomy" id="294"/>
    <lineage>
        <taxon>Bacteria</taxon>
        <taxon>Pseudomonadati</taxon>
        <taxon>Pseudomonadota</taxon>
        <taxon>Gammaproteobacteria</taxon>
        <taxon>Pseudomonadales</taxon>
        <taxon>Pseudomonadaceae</taxon>
        <taxon>Pseudomonas</taxon>
    </lineage>
</organism>
<dbReference type="AlphaFoldDB" id="A0A5E7CNN9"/>
<dbReference type="Proteomes" id="UP000409037">
    <property type="component" value="Unassembled WGS sequence"/>
</dbReference>